<feature type="transmembrane region" description="Helical" evidence="1">
    <location>
        <begin position="267"/>
        <end position="286"/>
    </location>
</feature>
<keyword evidence="4" id="KW-0808">Transferase</keyword>
<evidence type="ECO:0000256" key="1">
    <source>
        <dbReference type="SAM" id="Phobius"/>
    </source>
</evidence>
<dbReference type="InterPro" id="IPR050879">
    <property type="entry name" value="Acyltransferase_3"/>
</dbReference>
<feature type="transmembrane region" description="Helical" evidence="1">
    <location>
        <begin position="107"/>
        <end position="127"/>
    </location>
</feature>
<feature type="transmembrane region" description="Helical" evidence="1">
    <location>
        <begin position="191"/>
        <end position="208"/>
    </location>
</feature>
<name>A0ABS0AHN0_9GAMM</name>
<evidence type="ECO:0000259" key="3">
    <source>
        <dbReference type="Pfam" id="PF19040"/>
    </source>
</evidence>
<dbReference type="InterPro" id="IPR002656">
    <property type="entry name" value="Acyl_transf_3_dom"/>
</dbReference>
<dbReference type="Pfam" id="PF01757">
    <property type="entry name" value="Acyl_transf_3"/>
    <property type="match status" value="1"/>
</dbReference>
<evidence type="ECO:0000259" key="2">
    <source>
        <dbReference type="Pfam" id="PF01757"/>
    </source>
</evidence>
<reference evidence="4 5" key="1">
    <citation type="submission" date="2012-09" db="EMBL/GenBank/DDBJ databases">
        <title>Genome Sequence of alkane-degrading Bacterium Alcanivorax venustensis ISO4.</title>
        <authorList>
            <person name="Lai Q."/>
            <person name="Shao Z."/>
        </authorList>
    </citation>
    <scope>NUCLEOTIDE SEQUENCE [LARGE SCALE GENOMIC DNA]</scope>
    <source>
        <strain evidence="4 5">ISO4</strain>
    </source>
</reference>
<comment type="caution">
    <text evidence="4">The sequence shown here is derived from an EMBL/GenBank/DDBJ whole genome shotgun (WGS) entry which is preliminary data.</text>
</comment>
<gene>
    <name evidence="4" type="ORF">ISO4_01382</name>
</gene>
<keyword evidence="1" id="KW-0812">Transmembrane</keyword>
<keyword evidence="5" id="KW-1185">Reference proteome</keyword>
<evidence type="ECO:0000313" key="5">
    <source>
        <dbReference type="Proteomes" id="UP000644441"/>
    </source>
</evidence>
<protein>
    <submittedName>
        <fullName evidence="4">Acyltransferase 3</fullName>
    </submittedName>
</protein>
<dbReference type="GO" id="GO:0016746">
    <property type="term" value="F:acyltransferase activity"/>
    <property type="evidence" value="ECO:0007669"/>
    <property type="project" value="UniProtKB-KW"/>
</dbReference>
<dbReference type="InterPro" id="IPR043968">
    <property type="entry name" value="SGNH"/>
</dbReference>
<proteinExistence type="predicted"/>
<feature type="domain" description="Acyltransferase 3" evidence="2">
    <location>
        <begin position="26"/>
        <end position="245"/>
    </location>
</feature>
<keyword evidence="4" id="KW-0012">Acyltransferase</keyword>
<feature type="domain" description="SGNH" evidence="3">
    <location>
        <begin position="320"/>
        <end position="556"/>
    </location>
</feature>
<dbReference type="EMBL" id="ARXR01000008">
    <property type="protein sequence ID" value="MBF5052780.1"/>
    <property type="molecule type" value="Genomic_DNA"/>
</dbReference>
<sequence>MCSVPFAWMWMLPSQFKDFSQSLVAISLFSSNILFWRESGYFAPAAEENPMLHTWTLAVEEQFYILFPILLLMLWRFGRDPIFYIIIFISAVSLLFSEYGWRHHPTANFYLLPTRAWELGVGAACAFLLHNKNPTNNSFLSYIGLVMICSSIFLYDETIPFPSLYTLVPVLGVALIILFSSTQSFVTKVLSMRLLVGIGLISFSAYLWHQPMFAFARIRALEPPSLGLMFILSLASLALAYLTWRFIEVPFRKRKGGPVGQSINKVFSVAALTSFCFIAFGLYGHFKNGLPWRESPAGEPFSYFEIDGLLAANNGLSPKCEGGFDSTGSCATGDEPEVMIWGDSYAMHLADAILASEGLGKAHIVQFTKSVCAPIYEIALTNQNYAPNWSNGCVEFNERVKEWLSNNKSIKYVVMSSPMGIIYSDIYYNGEVVGVAPSLVLKKMNETASHIRSLGKMPVFVSPPPRTGHDLSQCTTRSQIMGVERDCSFATNSISEDHKKVMAFLNDEALSVPVIDLSRYFCERDKCKTSSNGIPFYRDKGHLSKPGSSLIGSQFDLFSDIKRAAHAKMFSPKGETDVSQIELGHW</sequence>
<feature type="transmembrane region" description="Helical" evidence="1">
    <location>
        <begin position="228"/>
        <end position="247"/>
    </location>
</feature>
<dbReference type="Pfam" id="PF19040">
    <property type="entry name" value="SGNH"/>
    <property type="match status" value="1"/>
</dbReference>
<organism evidence="4 5">
    <name type="scientific">Alloalcanivorax venustensis ISO4</name>
    <dbReference type="NCBI Taxonomy" id="1177184"/>
    <lineage>
        <taxon>Bacteria</taxon>
        <taxon>Pseudomonadati</taxon>
        <taxon>Pseudomonadota</taxon>
        <taxon>Gammaproteobacteria</taxon>
        <taxon>Oceanospirillales</taxon>
        <taxon>Alcanivoracaceae</taxon>
        <taxon>Alloalcanivorax</taxon>
    </lineage>
</organism>
<dbReference type="Proteomes" id="UP000644441">
    <property type="component" value="Unassembled WGS sequence"/>
</dbReference>
<evidence type="ECO:0000313" key="4">
    <source>
        <dbReference type="EMBL" id="MBF5052780.1"/>
    </source>
</evidence>
<dbReference type="PANTHER" id="PTHR23028">
    <property type="entry name" value="ACETYLTRANSFERASE"/>
    <property type="match status" value="1"/>
</dbReference>
<accession>A0ABS0AHN0</accession>
<feature type="transmembrane region" description="Helical" evidence="1">
    <location>
        <begin position="161"/>
        <end position="179"/>
    </location>
</feature>
<feature type="transmembrane region" description="Helical" evidence="1">
    <location>
        <begin position="55"/>
        <end position="75"/>
    </location>
</feature>
<keyword evidence="1" id="KW-0472">Membrane</keyword>
<dbReference type="PANTHER" id="PTHR23028:SF53">
    <property type="entry name" value="ACYL_TRANSF_3 DOMAIN-CONTAINING PROTEIN"/>
    <property type="match status" value="1"/>
</dbReference>
<feature type="transmembrane region" description="Helical" evidence="1">
    <location>
        <begin position="139"/>
        <end position="155"/>
    </location>
</feature>
<feature type="transmembrane region" description="Helical" evidence="1">
    <location>
        <begin position="82"/>
        <end position="101"/>
    </location>
</feature>
<keyword evidence="1" id="KW-1133">Transmembrane helix</keyword>